<dbReference type="Proteomes" id="UP001206925">
    <property type="component" value="Unassembled WGS sequence"/>
</dbReference>
<proteinExistence type="predicted"/>
<protein>
    <submittedName>
        <fullName evidence="1">Uncharacterized protein</fullName>
    </submittedName>
</protein>
<accession>A0AAD5D9V9</accession>
<reference evidence="1" key="1">
    <citation type="submission" date="2022-06" db="EMBL/GenBank/DDBJ databases">
        <title>Uncovering the hologenomic basis of an extraordinary plant invasion.</title>
        <authorList>
            <person name="Bieker V.C."/>
            <person name="Martin M.D."/>
            <person name="Gilbert T."/>
            <person name="Hodgins K."/>
            <person name="Battlay P."/>
            <person name="Petersen B."/>
            <person name="Wilson J."/>
        </authorList>
    </citation>
    <scope>NUCLEOTIDE SEQUENCE</scope>
    <source>
        <strain evidence="1">AA19_3_7</strain>
        <tissue evidence="1">Leaf</tissue>
    </source>
</reference>
<gene>
    <name evidence="1" type="ORF">M8C21_002699</name>
</gene>
<evidence type="ECO:0000313" key="2">
    <source>
        <dbReference type="Proteomes" id="UP001206925"/>
    </source>
</evidence>
<comment type="caution">
    <text evidence="1">The sequence shown here is derived from an EMBL/GenBank/DDBJ whole genome shotgun (WGS) entry which is preliminary data.</text>
</comment>
<name>A0AAD5D9V9_AMBAR</name>
<organism evidence="1 2">
    <name type="scientific">Ambrosia artemisiifolia</name>
    <name type="common">Common ragweed</name>
    <dbReference type="NCBI Taxonomy" id="4212"/>
    <lineage>
        <taxon>Eukaryota</taxon>
        <taxon>Viridiplantae</taxon>
        <taxon>Streptophyta</taxon>
        <taxon>Embryophyta</taxon>
        <taxon>Tracheophyta</taxon>
        <taxon>Spermatophyta</taxon>
        <taxon>Magnoliopsida</taxon>
        <taxon>eudicotyledons</taxon>
        <taxon>Gunneridae</taxon>
        <taxon>Pentapetalae</taxon>
        <taxon>asterids</taxon>
        <taxon>campanulids</taxon>
        <taxon>Asterales</taxon>
        <taxon>Asteraceae</taxon>
        <taxon>Asteroideae</taxon>
        <taxon>Heliantheae alliance</taxon>
        <taxon>Heliantheae</taxon>
        <taxon>Ambrosia</taxon>
    </lineage>
</organism>
<evidence type="ECO:0000313" key="1">
    <source>
        <dbReference type="EMBL" id="KAI7755632.1"/>
    </source>
</evidence>
<dbReference type="EMBL" id="JAMZMK010000968">
    <property type="protein sequence ID" value="KAI7755632.1"/>
    <property type="molecule type" value="Genomic_DNA"/>
</dbReference>
<sequence>MPKCLEELYWWLCWRVWKARNNLIFEEKKLKIAEVILDIKSID</sequence>
<keyword evidence="2" id="KW-1185">Reference proteome</keyword>
<dbReference type="AlphaFoldDB" id="A0AAD5D9V9"/>